<evidence type="ECO:0000256" key="4">
    <source>
        <dbReference type="ARBA" id="ARBA00022618"/>
    </source>
</evidence>
<evidence type="ECO:0000256" key="2">
    <source>
        <dbReference type="ARBA" id="ARBA00022475"/>
    </source>
</evidence>
<feature type="transmembrane region" description="Helical" evidence="9">
    <location>
        <begin position="35"/>
        <end position="51"/>
    </location>
</feature>
<comment type="subcellular location">
    <subcellularLocation>
        <location evidence="9">Cell inner membrane</location>
        <topology evidence="9">Single-pass type II membrane protein</topology>
    </subcellularLocation>
    <subcellularLocation>
        <location evidence="1">Membrane</location>
    </subcellularLocation>
    <text evidence="9">Localizes to the division septum.</text>
</comment>
<proteinExistence type="inferred from homology"/>
<keyword evidence="5 9" id="KW-0812">Transmembrane</keyword>
<dbReference type="OrthoDB" id="5297855at2"/>
<keyword evidence="6 9" id="KW-1133">Transmembrane helix</keyword>
<evidence type="ECO:0000313" key="11">
    <source>
        <dbReference type="EMBL" id="CUB05224.1"/>
    </source>
</evidence>
<keyword evidence="12" id="KW-1185">Reference proteome</keyword>
<comment type="similarity">
    <text evidence="9">Belongs to the FtsQ/DivIB family. FtsQ subfamily.</text>
</comment>
<dbReference type="RefSeq" id="WP_055422635.1">
    <property type="nucleotide sequence ID" value="NZ_CYHH01000001.1"/>
</dbReference>
<dbReference type="Proteomes" id="UP000182108">
    <property type="component" value="Unassembled WGS sequence"/>
</dbReference>
<dbReference type="InterPro" id="IPR013685">
    <property type="entry name" value="POTRA_FtsQ_type"/>
</dbReference>
<dbReference type="GO" id="GO:0090529">
    <property type="term" value="P:cell septum assembly"/>
    <property type="evidence" value="ECO:0007669"/>
    <property type="project" value="InterPro"/>
</dbReference>
<dbReference type="GO" id="GO:0043093">
    <property type="term" value="P:FtsZ-dependent cytokinesis"/>
    <property type="evidence" value="ECO:0007669"/>
    <property type="project" value="UniProtKB-UniRule"/>
</dbReference>
<evidence type="ECO:0000256" key="8">
    <source>
        <dbReference type="ARBA" id="ARBA00023306"/>
    </source>
</evidence>
<evidence type="ECO:0000256" key="7">
    <source>
        <dbReference type="ARBA" id="ARBA00023136"/>
    </source>
</evidence>
<dbReference type="InterPro" id="IPR026579">
    <property type="entry name" value="FtsQ"/>
</dbReference>
<comment type="function">
    <text evidence="9">Essential cell division protein.</text>
</comment>
<name>A0A0K6IQ59_9PROT</name>
<keyword evidence="2 9" id="KW-1003">Cell membrane</keyword>
<dbReference type="HAMAP" id="MF_00911">
    <property type="entry name" value="FtsQ_subfam"/>
    <property type="match status" value="1"/>
</dbReference>
<keyword evidence="3 9" id="KW-0997">Cell inner membrane</keyword>
<dbReference type="GO" id="GO:0032153">
    <property type="term" value="C:cell division site"/>
    <property type="evidence" value="ECO:0007669"/>
    <property type="project" value="UniProtKB-UniRule"/>
</dbReference>
<reference evidence="12" key="1">
    <citation type="submission" date="2015-08" db="EMBL/GenBank/DDBJ databases">
        <authorList>
            <person name="Babu N.S."/>
            <person name="Beckwith C.J."/>
            <person name="Beseler K.G."/>
            <person name="Brison A."/>
            <person name="Carone J.V."/>
            <person name="Caskin T.P."/>
            <person name="Diamond M."/>
            <person name="Durham M.E."/>
            <person name="Foxe J.M."/>
            <person name="Go M."/>
            <person name="Henderson B.A."/>
            <person name="Jones I.B."/>
            <person name="McGettigan J.A."/>
            <person name="Micheletti S.J."/>
            <person name="Nasrallah M.E."/>
            <person name="Ortiz D."/>
            <person name="Piller C.R."/>
            <person name="Privatt S.R."/>
            <person name="Schneider S.L."/>
            <person name="Sharp S."/>
            <person name="Smith T.C."/>
            <person name="Stanton J.D."/>
            <person name="Ullery H.E."/>
            <person name="Wilson R.J."/>
            <person name="Serrano M.G."/>
            <person name="Buck G."/>
            <person name="Lee V."/>
            <person name="Wang Y."/>
            <person name="Carvalho R."/>
            <person name="Voegtly L."/>
            <person name="Shi R."/>
            <person name="Duckworth R."/>
            <person name="Johnson A."/>
            <person name="Loviza R."/>
            <person name="Walstead R."/>
            <person name="Shah Z."/>
            <person name="Kiflezghi M."/>
            <person name="Wade K."/>
            <person name="Ball S.L."/>
            <person name="Bradley K.W."/>
            <person name="Asai D.J."/>
            <person name="Bowman C.A."/>
            <person name="Russell D.A."/>
            <person name="Pope W.H."/>
            <person name="Jacobs-Sera D."/>
            <person name="Hendrix R.W."/>
            <person name="Hatfull G.F."/>
        </authorList>
    </citation>
    <scope>NUCLEOTIDE SEQUENCE [LARGE SCALE GENOMIC DNA]</scope>
    <source>
        <strain evidence="12">JCM 19170</strain>
    </source>
</reference>
<evidence type="ECO:0000256" key="3">
    <source>
        <dbReference type="ARBA" id="ARBA00022519"/>
    </source>
</evidence>
<keyword evidence="7 9" id="KW-0472">Membrane</keyword>
<keyword evidence="4 9" id="KW-0132">Cell division</keyword>
<dbReference type="Gene3D" id="3.10.20.310">
    <property type="entry name" value="membrane protein fhac"/>
    <property type="match status" value="1"/>
</dbReference>
<evidence type="ECO:0000256" key="9">
    <source>
        <dbReference type="HAMAP-Rule" id="MF_00911"/>
    </source>
</evidence>
<accession>A0A0K6IQ59</accession>
<dbReference type="InterPro" id="IPR045335">
    <property type="entry name" value="FtsQ_C_sf"/>
</dbReference>
<gene>
    <name evidence="9" type="primary">ftsQ</name>
    <name evidence="11" type="ORF">Ga0061068_101264</name>
</gene>
<dbReference type="GO" id="GO:0005886">
    <property type="term" value="C:plasma membrane"/>
    <property type="evidence" value="ECO:0007669"/>
    <property type="project" value="UniProtKB-SubCell"/>
</dbReference>
<dbReference type="AlphaFoldDB" id="A0A0K6IQ59"/>
<dbReference type="EMBL" id="CYHH01000001">
    <property type="protein sequence ID" value="CUB05224.1"/>
    <property type="molecule type" value="Genomic_DNA"/>
</dbReference>
<evidence type="ECO:0000313" key="12">
    <source>
        <dbReference type="Proteomes" id="UP000182108"/>
    </source>
</evidence>
<keyword evidence="8 9" id="KW-0131">Cell cycle</keyword>
<sequence>MSRSERFSRHAPAPVPPGARWWRDAFVLARWTRRLTMLALLFFAAAAWSYWGEQWLPPIRTVVIEGELEHSDSDRLRYAALRAVEGKTFFDVDLGALRRALEDLPWVRRADVRRVWPDSLVVSLAEYRPIAIWIDVASGELSLLDANGHVFSAVPPSDDLPRIIGPAGQEETLLEAYEGLSRVLQPLGRLEVLQVGPTLSYVVRLSQGTEFVLGRLDSLQQAEQRLSWLAQRWDAIRERLGYAPVRVDFRHQQALAVAGPASIIAPPPPPESKGKKKR</sequence>
<feature type="domain" description="POTRA" evidence="10">
    <location>
        <begin position="57"/>
        <end position="127"/>
    </location>
</feature>
<dbReference type="PANTHER" id="PTHR35851:SF1">
    <property type="entry name" value="CELL DIVISION PROTEIN FTSQ"/>
    <property type="match status" value="1"/>
</dbReference>
<dbReference type="Pfam" id="PF03799">
    <property type="entry name" value="FtsQ_DivIB_C"/>
    <property type="match status" value="1"/>
</dbReference>
<dbReference type="Pfam" id="PF08478">
    <property type="entry name" value="POTRA_1"/>
    <property type="match status" value="1"/>
</dbReference>
<organism evidence="11 12">
    <name type="scientific">Tepidiphilus thermophilus</name>
    <dbReference type="NCBI Taxonomy" id="876478"/>
    <lineage>
        <taxon>Bacteria</taxon>
        <taxon>Pseudomonadati</taxon>
        <taxon>Pseudomonadota</taxon>
        <taxon>Hydrogenophilia</taxon>
        <taxon>Hydrogenophilales</taxon>
        <taxon>Hydrogenophilaceae</taxon>
        <taxon>Tepidiphilus</taxon>
    </lineage>
</organism>
<dbReference type="Gene3D" id="3.40.50.11690">
    <property type="entry name" value="Cell division protein FtsQ/DivIB"/>
    <property type="match status" value="1"/>
</dbReference>
<dbReference type="InterPro" id="IPR005548">
    <property type="entry name" value="Cell_div_FtsQ/DivIB_C"/>
</dbReference>
<dbReference type="PROSITE" id="PS51779">
    <property type="entry name" value="POTRA"/>
    <property type="match status" value="1"/>
</dbReference>
<dbReference type="InterPro" id="IPR034746">
    <property type="entry name" value="POTRA"/>
</dbReference>
<protein>
    <recommendedName>
        <fullName evidence="9">Cell division protein FtsQ</fullName>
    </recommendedName>
</protein>
<dbReference type="PANTHER" id="PTHR35851">
    <property type="entry name" value="CELL DIVISION PROTEIN FTSQ"/>
    <property type="match status" value="1"/>
</dbReference>
<evidence type="ECO:0000256" key="1">
    <source>
        <dbReference type="ARBA" id="ARBA00004370"/>
    </source>
</evidence>
<evidence type="ECO:0000256" key="5">
    <source>
        <dbReference type="ARBA" id="ARBA00022692"/>
    </source>
</evidence>
<evidence type="ECO:0000256" key="6">
    <source>
        <dbReference type="ARBA" id="ARBA00022989"/>
    </source>
</evidence>
<evidence type="ECO:0000259" key="10">
    <source>
        <dbReference type="PROSITE" id="PS51779"/>
    </source>
</evidence>